<comment type="caution">
    <text evidence="5">The sequence shown here is derived from an EMBL/GenBank/DDBJ whole genome shotgun (WGS) entry which is preliminary data.</text>
</comment>
<keyword evidence="2" id="KW-0694">RNA-binding</keyword>
<evidence type="ECO:0000313" key="5">
    <source>
        <dbReference type="EMBL" id="GMH92066.1"/>
    </source>
</evidence>
<reference evidence="6" key="1">
    <citation type="journal article" date="2023" name="Commun. Biol.">
        <title>Genome analysis of Parmales, the sister group of diatoms, reveals the evolutionary specialization of diatoms from phago-mixotrophs to photoautotrophs.</title>
        <authorList>
            <person name="Ban H."/>
            <person name="Sato S."/>
            <person name="Yoshikawa S."/>
            <person name="Yamada K."/>
            <person name="Nakamura Y."/>
            <person name="Ichinomiya M."/>
            <person name="Sato N."/>
            <person name="Blanc-Mathieu R."/>
            <person name="Endo H."/>
            <person name="Kuwata A."/>
            <person name="Ogata H."/>
        </authorList>
    </citation>
    <scope>NUCLEOTIDE SEQUENCE [LARGE SCALE GENOMIC DNA]</scope>
    <source>
        <strain evidence="6">NIES 3701</strain>
    </source>
</reference>
<proteinExistence type="predicted"/>
<dbReference type="EMBL" id="BRXY01000394">
    <property type="protein sequence ID" value="GMH92066.1"/>
    <property type="molecule type" value="Genomic_DNA"/>
</dbReference>
<feature type="compositionally biased region" description="Basic residues" evidence="3">
    <location>
        <begin position="299"/>
        <end position="309"/>
    </location>
</feature>
<gene>
    <name evidence="5" type="ORF">TrST_g11929</name>
</gene>
<dbReference type="InterPro" id="IPR004088">
    <property type="entry name" value="KH_dom_type_1"/>
</dbReference>
<evidence type="ECO:0000256" key="3">
    <source>
        <dbReference type="SAM" id="MobiDB-lite"/>
    </source>
</evidence>
<keyword evidence="6" id="KW-1185">Reference proteome</keyword>
<protein>
    <recommendedName>
        <fullName evidence="4">K Homology domain-containing protein</fullName>
    </recommendedName>
</protein>
<dbReference type="CDD" id="cd00105">
    <property type="entry name" value="KH-I"/>
    <property type="match status" value="1"/>
</dbReference>
<evidence type="ECO:0000256" key="2">
    <source>
        <dbReference type="PROSITE-ProRule" id="PRU00117"/>
    </source>
</evidence>
<evidence type="ECO:0000313" key="6">
    <source>
        <dbReference type="Proteomes" id="UP001165085"/>
    </source>
</evidence>
<keyword evidence="1" id="KW-0677">Repeat</keyword>
<dbReference type="InterPro" id="IPR004087">
    <property type="entry name" value="KH_dom"/>
</dbReference>
<feature type="domain" description="K Homology" evidence="4">
    <location>
        <begin position="62"/>
        <end position="138"/>
    </location>
</feature>
<dbReference type="GO" id="GO:0003723">
    <property type="term" value="F:RNA binding"/>
    <property type="evidence" value="ECO:0007669"/>
    <property type="project" value="UniProtKB-UniRule"/>
</dbReference>
<sequence>MLSKSGKRSKAIQAPVRMSKHAAKRMVERNCNHGEVIHKVVRNNKVVTVYPINKNQVKRKAVHSSLKVKIPDSAVGLIIGKGGSTIKSIQERTGASIQIPSQADSDDPTVRTCVIIHPEKTGCDNAKELMEVVLLKRNSGAGGGATIALGAGWETDTILVPDKDIGMIIGRAGCNIKELQRQSTSRIQIPPKADPGTQHRTCTITGSRAGTDFLTGGTAYAGQQQSSGGRPDVPAGRVSPDAPRSRKHGKGISGVVKAAAGGAATSPSKRLPARKKPAQRAKGLWAAGASGATTTTPVKVKKGLKKKRAVLSSSEGSTSPSVL</sequence>
<dbReference type="SMART" id="SM00322">
    <property type="entry name" value="KH"/>
    <property type="match status" value="2"/>
</dbReference>
<organism evidence="5 6">
    <name type="scientific">Triparma strigata</name>
    <dbReference type="NCBI Taxonomy" id="1606541"/>
    <lineage>
        <taxon>Eukaryota</taxon>
        <taxon>Sar</taxon>
        <taxon>Stramenopiles</taxon>
        <taxon>Ochrophyta</taxon>
        <taxon>Bolidophyceae</taxon>
        <taxon>Parmales</taxon>
        <taxon>Triparmaceae</taxon>
        <taxon>Triparma</taxon>
    </lineage>
</organism>
<dbReference type="SUPFAM" id="SSF54791">
    <property type="entry name" value="Eukaryotic type KH-domain (KH-domain type I)"/>
    <property type="match status" value="2"/>
</dbReference>
<evidence type="ECO:0000256" key="1">
    <source>
        <dbReference type="ARBA" id="ARBA00022737"/>
    </source>
</evidence>
<feature type="compositionally biased region" description="Low complexity" evidence="3">
    <location>
        <begin position="286"/>
        <end position="298"/>
    </location>
</feature>
<name>A0A9W7BJ00_9STRA</name>
<feature type="domain" description="K Homology" evidence="4">
    <location>
        <begin position="152"/>
        <end position="226"/>
    </location>
</feature>
<feature type="region of interest" description="Disordered" evidence="3">
    <location>
        <begin position="208"/>
        <end position="323"/>
    </location>
</feature>
<dbReference type="Proteomes" id="UP001165085">
    <property type="component" value="Unassembled WGS sequence"/>
</dbReference>
<dbReference type="PANTHER" id="PTHR10288">
    <property type="entry name" value="KH DOMAIN CONTAINING RNA BINDING PROTEIN"/>
    <property type="match status" value="1"/>
</dbReference>
<dbReference type="InterPro" id="IPR036612">
    <property type="entry name" value="KH_dom_type_1_sf"/>
</dbReference>
<feature type="compositionally biased region" description="Low complexity" evidence="3">
    <location>
        <begin position="253"/>
        <end position="264"/>
    </location>
</feature>
<dbReference type="OrthoDB" id="5204190at2759"/>
<feature type="compositionally biased region" description="Polar residues" evidence="3">
    <location>
        <begin position="311"/>
        <end position="323"/>
    </location>
</feature>
<dbReference type="PROSITE" id="PS50084">
    <property type="entry name" value="KH_TYPE_1"/>
    <property type="match status" value="2"/>
</dbReference>
<dbReference type="Pfam" id="PF00013">
    <property type="entry name" value="KH_1"/>
    <property type="match status" value="2"/>
</dbReference>
<dbReference type="AlphaFoldDB" id="A0A9W7BJ00"/>
<evidence type="ECO:0000259" key="4">
    <source>
        <dbReference type="SMART" id="SM00322"/>
    </source>
</evidence>
<dbReference type="Gene3D" id="3.30.1370.10">
    <property type="entry name" value="K Homology domain, type 1"/>
    <property type="match status" value="2"/>
</dbReference>
<accession>A0A9W7BJ00</accession>